<evidence type="ECO:0000256" key="3">
    <source>
        <dbReference type="ARBA" id="ARBA00022516"/>
    </source>
</evidence>
<reference evidence="12" key="1">
    <citation type="submission" date="2021-02" db="EMBL/GenBank/DDBJ databases">
        <authorList>
            <person name="Nowell W R."/>
        </authorList>
    </citation>
    <scope>NUCLEOTIDE SEQUENCE</scope>
</reference>
<dbReference type="GO" id="GO:0006629">
    <property type="term" value="P:lipid metabolic process"/>
    <property type="evidence" value="ECO:0007669"/>
    <property type="project" value="UniProtKB-KW"/>
</dbReference>
<keyword evidence="10" id="KW-0012">Acyltransferase</keyword>
<keyword evidence="4" id="KW-0808">Transferase</keyword>
<evidence type="ECO:0000256" key="2">
    <source>
        <dbReference type="ARBA" id="ARBA00005420"/>
    </source>
</evidence>
<evidence type="ECO:0000256" key="6">
    <source>
        <dbReference type="ARBA" id="ARBA00022824"/>
    </source>
</evidence>
<evidence type="ECO:0000256" key="8">
    <source>
        <dbReference type="ARBA" id="ARBA00023098"/>
    </source>
</evidence>
<feature type="transmembrane region" description="Helical" evidence="11">
    <location>
        <begin position="179"/>
        <end position="197"/>
    </location>
</feature>
<keyword evidence="8" id="KW-0443">Lipid metabolism</keyword>
<keyword evidence="5 11" id="KW-0812">Transmembrane</keyword>
<dbReference type="Pfam" id="PF03982">
    <property type="entry name" value="DAGAT"/>
    <property type="match status" value="1"/>
</dbReference>
<dbReference type="InterPro" id="IPR007130">
    <property type="entry name" value="DAGAT"/>
</dbReference>
<organism evidence="12 13">
    <name type="scientific">Adineta steineri</name>
    <dbReference type="NCBI Taxonomy" id="433720"/>
    <lineage>
        <taxon>Eukaryota</taxon>
        <taxon>Metazoa</taxon>
        <taxon>Spiralia</taxon>
        <taxon>Gnathifera</taxon>
        <taxon>Rotifera</taxon>
        <taxon>Eurotatoria</taxon>
        <taxon>Bdelloidea</taxon>
        <taxon>Adinetida</taxon>
        <taxon>Adinetidae</taxon>
        <taxon>Adineta</taxon>
    </lineage>
</organism>
<keyword evidence="7 11" id="KW-1133">Transmembrane helix</keyword>
<protein>
    <submittedName>
        <fullName evidence="12">Uncharacterized protein</fullName>
    </submittedName>
</protein>
<keyword evidence="6" id="KW-0256">Endoplasmic reticulum</keyword>
<evidence type="ECO:0000256" key="10">
    <source>
        <dbReference type="ARBA" id="ARBA00023315"/>
    </source>
</evidence>
<dbReference type="Proteomes" id="UP000663881">
    <property type="component" value="Unassembled WGS sequence"/>
</dbReference>
<evidence type="ECO:0000256" key="7">
    <source>
        <dbReference type="ARBA" id="ARBA00022989"/>
    </source>
</evidence>
<dbReference type="PANTHER" id="PTHR12317">
    <property type="entry name" value="DIACYLGLYCEROL O-ACYLTRANSFERASE"/>
    <property type="match status" value="1"/>
</dbReference>
<evidence type="ECO:0000256" key="9">
    <source>
        <dbReference type="ARBA" id="ARBA00023136"/>
    </source>
</evidence>
<proteinExistence type="inferred from homology"/>
<name>A0A818SQS2_9BILA</name>
<evidence type="ECO:0000313" key="12">
    <source>
        <dbReference type="EMBL" id="CAF3673524.1"/>
    </source>
</evidence>
<comment type="caution">
    <text evidence="12">The sequence shown here is derived from an EMBL/GenBank/DDBJ whole genome shotgun (WGS) entry which is preliminary data.</text>
</comment>
<evidence type="ECO:0000256" key="4">
    <source>
        <dbReference type="ARBA" id="ARBA00022679"/>
    </source>
</evidence>
<gene>
    <name evidence="12" type="ORF">OKA104_LOCUS10608</name>
</gene>
<dbReference type="GO" id="GO:0008374">
    <property type="term" value="F:O-acyltransferase activity"/>
    <property type="evidence" value="ECO:0007669"/>
    <property type="project" value="InterPro"/>
</dbReference>
<evidence type="ECO:0000256" key="11">
    <source>
        <dbReference type="SAM" id="Phobius"/>
    </source>
</evidence>
<evidence type="ECO:0000313" key="13">
    <source>
        <dbReference type="Proteomes" id="UP000663881"/>
    </source>
</evidence>
<comment type="similarity">
    <text evidence="2">Belongs to the diacylglycerol acyltransferase family.</text>
</comment>
<dbReference type="AlphaFoldDB" id="A0A818SQS2"/>
<keyword evidence="3" id="KW-0444">Lipid biosynthesis</keyword>
<comment type="subcellular location">
    <subcellularLocation>
        <location evidence="1">Endoplasmic reticulum membrane</location>
        <topology evidence="1">Multi-pass membrane protein</topology>
    </subcellularLocation>
</comment>
<dbReference type="GO" id="GO:0005789">
    <property type="term" value="C:endoplasmic reticulum membrane"/>
    <property type="evidence" value="ECO:0007669"/>
    <property type="project" value="UniProtKB-SubCell"/>
</dbReference>
<sequence length="198" mass="22344">MINAYNRFLLNVFVTWNAVENTETWLNSNEDYTSNTIIACYPHGRWSFNLIYQLCHPRLANIGIATHTGSCFVPANAIIMALLGKHRSMTVSKRSINKNLQIAPVAIVPGGGREAMLCNPNEKNVIRLYTKHIGFLKLAMENKSKVVPCFTFATQFEYNNILRVVDSFLFDTIGFPLNFLIPMGKVSPLLIMVFLALK</sequence>
<accession>A0A818SQS2</accession>
<evidence type="ECO:0000256" key="1">
    <source>
        <dbReference type="ARBA" id="ARBA00004477"/>
    </source>
</evidence>
<dbReference type="EMBL" id="CAJOAY010000475">
    <property type="protein sequence ID" value="CAF3673524.1"/>
    <property type="molecule type" value="Genomic_DNA"/>
</dbReference>
<evidence type="ECO:0000256" key="5">
    <source>
        <dbReference type="ARBA" id="ARBA00022692"/>
    </source>
</evidence>
<keyword evidence="9 11" id="KW-0472">Membrane</keyword>